<keyword evidence="7" id="KW-0862">Zinc</keyword>
<name>A0A0J7NP62_LASNI</name>
<dbReference type="OrthoDB" id="6475849at2759"/>
<dbReference type="Proteomes" id="UP000036403">
    <property type="component" value="Unassembled WGS sequence"/>
</dbReference>
<dbReference type="GO" id="GO:0016485">
    <property type="term" value="P:protein processing"/>
    <property type="evidence" value="ECO:0007669"/>
    <property type="project" value="TreeGrafter"/>
</dbReference>
<comment type="subcellular location">
    <subcellularLocation>
        <location evidence="2">Cell membrane</location>
        <topology evidence="2">Single-pass type II membrane protein</topology>
    </subcellularLocation>
</comment>
<dbReference type="Gene3D" id="3.40.390.10">
    <property type="entry name" value="Collagenase (Catalytic Domain)"/>
    <property type="match status" value="1"/>
</dbReference>
<dbReference type="PaxDb" id="67767-A0A0J7NP62"/>
<keyword evidence="8" id="KW-0482">Metalloprotease</keyword>
<comment type="cofactor">
    <cofactor evidence="1">
        <name>Zn(2+)</name>
        <dbReference type="ChEBI" id="CHEBI:29105"/>
    </cofactor>
</comment>
<dbReference type="PROSITE" id="PS51885">
    <property type="entry name" value="NEPRILYSIN"/>
    <property type="match status" value="1"/>
</dbReference>
<sequence length="491" mass="56574">MKICDSEDCVRIAASLKESMDTSVDPCDDFHQYVCGRWPQEHPIPDSSLTNSWFSERSDRVSRKIRDLLKVNISADEVPWAVMQAKTLFTSCMDVRTINKLDLSPLFDLLELLNLPLIPAALSNETTNYVEQMAKVKRILGLDVFFGFRIMTDPRNNSRNVIYFDTPDHSNPFPSDRELEKRLHTIRSRLRKLEEVDDEFVFSDNEDAELVYMTDVIKQVISNGTVNACTPEDEFKVSAEKLEEFVEMLYGISHIIYHMVHEDSNHTISEEDLKDKDYMLVDDLQKLTDEYVMEINSSLTPKPIWRSFIESLLEGIVTFDLDEKDKVLVGNLDYLKDAALILAAFEEEALGMAVSRLFVDPTFHNNKVRKVMEMWENIREAFASLVVRIDWMDQSTKTATLEKNRKMGSEIGFPEWLFDEKKLNEYYEGIDDYINGELTLGENIADNGGLREAFVAYGIWKAQHGQEPLLPGFTQLTHEQLLFLAFAHVSQ</sequence>
<evidence type="ECO:0000256" key="5">
    <source>
        <dbReference type="ARBA" id="ARBA00022723"/>
    </source>
</evidence>
<dbReference type="InterPro" id="IPR000718">
    <property type="entry name" value="Peptidase_M13"/>
</dbReference>
<reference evidence="12 13" key="1">
    <citation type="submission" date="2015-04" db="EMBL/GenBank/DDBJ databases">
        <title>Lasius niger genome sequencing.</title>
        <authorList>
            <person name="Konorov E.A."/>
            <person name="Nikitin M.A."/>
            <person name="Kirill M.V."/>
            <person name="Chang P."/>
        </authorList>
    </citation>
    <scope>NUCLEOTIDE SEQUENCE [LARGE SCALE GENOMIC DNA]</scope>
    <source>
        <tissue evidence="12">Whole</tissue>
    </source>
</reference>
<evidence type="ECO:0000256" key="6">
    <source>
        <dbReference type="ARBA" id="ARBA00022801"/>
    </source>
</evidence>
<organism evidence="12 13">
    <name type="scientific">Lasius niger</name>
    <name type="common">Black garden ant</name>
    <dbReference type="NCBI Taxonomy" id="67767"/>
    <lineage>
        <taxon>Eukaryota</taxon>
        <taxon>Metazoa</taxon>
        <taxon>Ecdysozoa</taxon>
        <taxon>Arthropoda</taxon>
        <taxon>Hexapoda</taxon>
        <taxon>Insecta</taxon>
        <taxon>Pterygota</taxon>
        <taxon>Neoptera</taxon>
        <taxon>Endopterygota</taxon>
        <taxon>Hymenoptera</taxon>
        <taxon>Apocrita</taxon>
        <taxon>Aculeata</taxon>
        <taxon>Formicoidea</taxon>
        <taxon>Formicidae</taxon>
        <taxon>Formicinae</taxon>
        <taxon>Lasius</taxon>
        <taxon>Lasius</taxon>
    </lineage>
</organism>
<dbReference type="InterPro" id="IPR018497">
    <property type="entry name" value="Peptidase_M13_C"/>
</dbReference>
<dbReference type="PANTHER" id="PTHR11733:SF133">
    <property type="entry name" value="PHOSPHATE-REGULATING NEUTRAL ENDOPEPTIDASE PHEX"/>
    <property type="match status" value="1"/>
</dbReference>
<evidence type="ECO:0000259" key="9">
    <source>
        <dbReference type="Pfam" id="PF01431"/>
    </source>
</evidence>
<comment type="caution">
    <text evidence="12">The sequence shown here is derived from an EMBL/GenBank/DDBJ whole genome shotgun (WGS) entry which is preliminary data.</text>
</comment>
<dbReference type="InterPro" id="IPR024079">
    <property type="entry name" value="MetalloPept_cat_dom_sf"/>
</dbReference>
<evidence type="ECO:0000256" key="1">
    <source>
        <dbReference type="ARBA" id="ARBA00001947"/>
    </source>
</evidence>
<dbReference type="EMBL" id="LBMM01004759">
    <property type="protein sequence ID" value="KMQ92105.1"/>
    <property type="molecule type" value="Genomic_DNA"/>
</dbReference>
<accession>A0A0J7NP62</accession>
<evidence type="ECO:0000256" key="8">
    <source>
        <dbReference type="ARBA" id="ARBA00023049"/>
    </source>
</evidence>
<gene>
    <name evidence="12" type="ORF">RF55_5573</name>
    <name evidence="11" type="ORF">RF55_7954</name>
</gene>
<dbReference type="InterPro" id="IPR042089">
    <property type="entry name" value="Peptidase_M13_dom_2"/>
</dbReference>
<feature type="domain" description="Peptidase M13 N-terminal" evidence="10">
    <location>
        <begin position="347"/>
        <end position="414"/>
    </location>
</feature>
<dbReference type="EMBL" id="LBMM01002850">
    <property type="protein sequence ID" value="KMQ94285.1"/>
    <property type="molecule type" value="Genomic_DNA"/>
</dbReference>
<comment type="similarity">
    <text evidence="3">Belongs to the peptidase M13 family.</text>
</comment>
<evidence type="ECO:0000256" key="4">
    <source>
        <dbReference type="ARBA" id="ARBA00022670"/>
    </source>
</evidence>
<dbReference type="AlphaFoldDB" id="A0A0J7NP62"/>
<feature type="domain" description="Peptidase M13 C-terminal" evidence="9">
    <location>
        <begin position="431"/>
        <end position="489"/>
    </location>
</feature>
<dbReference type="Pfam" id="PF01431">
    <property type="entry name" value="Peptidase_M13"/>
    <property type="match status" value="1"/>
</dbReference>
<evidence type="ECO:0000256" key="3">
    <source>
        <dbReference type="ARBA" id="ARBA00007357"/>
    </source>
</evidence>
<evidence type="ECO:0000313" key="11">
    <source>
        <dbReference type="EMBL" id="KMQ92105.1"/>
    </source>
</evidence>
<feature type="domain" description="Peptidase M13 N-terminal" evidence="10">
    <location>
        <begin position="26"/>
        <end position="343"/>
    </location>
</feature>
<evidence type="ECO:0000313" key="13">
    <source>
        <dbReference type="Proteomes" id="UP000036403"/>
    </source>
</evidence>
<proteinExistence type="inferred from homology"/>
<dbReference type="InterPro" id="IPR008753">
    <property type="entry name" value="Peptidase_M13_N"/>
</dbReference>
<dbReference type="STRING" id="67767.A0A0J7NP62"/>
<dbReference type="Gene3D" id="1.10.1380.10">
    <property type="entry name" value="Neutral endopeptidase , domain2"/>
    <property type="match status" value="2"/>
</dbReference>
<dbReference type="GO" id="GO:0046872">
    <property type="term" value="F:metal ion binding"/>
    <property type="evidence" value="ECO:0007669"/>
    <property type="project" value="UniProtKB-KW"/>
</dbReference>
<keyword evidence="5" id="KW-0479">Metal-binding</keyword>
<dbReference type="GO" id="GO:0004222">
    <property type="term" value="F:metalloendopeptidase activity"/>
    <property type="evidence" value="ECO:0007669"/>
    <property type="project" value="InterPro"/>
</dbReference>
<dbReference type="SUPFAM" id="SSF55486">
    <property type="entry name" value="Metalloproteases ('zincins'), catalytic domain"/>
    <property type="match status" value="1"/>
</dbReference>
<keyword evidence="6" id="KW-0378">Hydrolase</keyword>
<evidence type="ECO:0000313" key="12">
    <source>
        <dbReference type="EMBL" id="KMQ94285.1"/>
    </source>
</evidence>
<keyword evidence="13" id="KW-1185">Reference proteome</keyword>
<dbReference type="GO" id="GO:0005886">
    <property type="term" value="C:plasma membrane"/>
    <property type="evidence" value="ECO:0007669"/>
    <property type="project" value="UniProtKB-SubCell"/>
</dbReference>
<protein>
    <submittedName>
        <fullName evidence="12">Endothelin-converting enzyme 1-like protein</fullName>
    </submittedName>
</protein>
<keyword evidence="4" id="KW-0645">Protease</keyword>
<evidence type="ECO:0000256" key="2">
    <source>
        <dbReference type="ARBA" id="ARBA00004401"/>
    </source>
</evidence>
<evidence type="ECO:0000259" key="10">
    <source>
        <dbReference type="Pfam" id="PF05649"/>
    </source>
</evidence>
<evidence type="ECO:0000256" key="7">
    <source>
        <dbReference type="ARBA" id="ARBA00022833"/>
    </source>
</evidence>
<dbReference type="Pfam" id="PF05649">
    <property type="entry name" value="Peptidase_M13_N"/>
    <property type="match status" value="2"/>
</dbReference>
<dbReference type="PANTHER" id="PTHR11733">
    <property type="entry name" value="ZINC METALLOPROTEASE FAMILY M13 NEPRILYSIN-RELATED"/>
    <property type="match status" value="1"/>
</dbReference>